<dbReference type="OrthoDB" id="1666796at2759"/>
<comment type="subcellular location">
    <subcellularLocation>
        <location evidence="1">Membrane</location>
        <topology evidence="1">Multi-pass membrane protein</topology>
    </subcellularLocation>
</comment>
<evidence type="ECO:0000256" key="3">
    <source>
        <dbReference type="ARBA" id="ARBA00022692"/>
    </source>
</evidence>
<feature type="transmembrane region" description="Helical" evidence="7">
    <location>
        <begin position="120"/>
        <end position="144"/>
    </location>
</feature>
<feature type="non-terminal residue" evidence="8">
    <location>
        <position position="209"/>
    </location>
</feature>
<organism evidence="8 9">
    <name type="scientific">Polarella glacialis</name>
    <name type="common">Dinoflagellate</name>
    <dbReference type="NCBI Taxonomy" id="89957"/>
    <lineage>
        <taxon>Eukaryota</taxon>
        <taxon>Sar</taxon>
        <taxon>Alveolata</taxon>
        <taxon>Dinophyceae</taxon>
        <taxon>Suessiales</taxon>
        <taxon>Suessiaceae</taxon>
        <taxon>Polarella</taxon>
    </lineage>
</organism>
<evidence type="ECO:0000256" key="4">
    <source>
        <dbReference type="ARBA" id="ARBA00022729"/>
    </source>
</evidence>
<evidence type="ECO:0000313" key="8">
    <source>
        <dbReference type="EMBL" id="CAE8641101.1"/>
    </source>
</evidence>
<dbReference type="GO" id="GO:0072657">
    <property type="term" value="P:protein localization to membrane"/>
    <property type="evidence" value="ECO:0007669"/>
    <property type="project" value="TreeGrafter"/>
</dbReference>
<dbReference type="GO" id="GO:0016020">
    <property type="term" value="C:membrane"/>
    <property type="evidence" value="ECO:0007669"/>
    <property type="project" value="UniProtKB-SubCell"/>
</dbReference>
<evidence type="ECO:0000256" key="2">
    <source>
        <dbReference type="ARBA" id="ARBA00005227"/>
    </source>
</evidence>
<gene>
    <name evidence="8" type="ORF">PGLA1383_LOCUS55830</name>
</gene>
<keyword evidence="9" id="KW-1185">Reference proteome</keyword>
<dbReference type="Pfam" id="PF02990">
    <property type="entry name" value="EMP70"/>
    <property type="match status" value="1"/>
</dbReference>
<keyword evidence="4" id="KW-0732">Signal</keyword>
<evidence type="ECO:0000256" key="6">
    <source>
        <dbReference type="ARBA" id="ARBA00023136"/>
    </source>
</evidence>
<dbReference type="Proteomes" id="UP000654075">
    <property type="component" value="Unassembled WGS sequence"/>
</dbReference>
<protein>
    <recommendedName>
        <fullName evidence="7">Transmembrane 9 superfamily member</fullName>
    </recommendedName>
</protein>
<dbReference type="OMA" id="WAELPHI"/>
<reference evidence="8" key="1">
    <citation type="submission" date="2021-02" db="EMBL/GenBank/DDBJ databases">
        <authorList>
            <person name="Dougan E. K."/>
            <person name="Rhodes N."/>
            <person name="Thang M."/>
            <person name="Chan C."/>
        </authorList>
    </citation>
    <scope>NUCLEOTIDE SEQUENCE</scope>
</reference>
<dbReference type="EMBL" id="CAJNNV010032804">
    <property type="protein sequence ID" value="CAE8641101.1"/>
    <property type="molecule type" value="Genomic_DNA"/>
</dbReference>
<accession>A0A813HTP2</accession>
<feature type="non-terminal residue" evidence="8">
    <location>
        <position position="1"/>
    </location>
</feature>
<keyword evidence="5 7" id="KW-1133">Transmembrane helix</keyword>
<feature type="transmembrane region" description="Helical" evidence="7">
    <location>
        <begin position="186"/>
        <end position="208"/>
    </location>
</feature>
<dbReference type="AlphaFoldDB" id="A0A813HTP2"/>
<sequence>DAIDANYMFELFVGELPIDRPFGVKSSMDVSADGTDQERYFLVNYLDFIIGYNGGDVVSANVTRELNLEHLVDITEWKEGMVIQYSYSVHWAELPHISARDALEIQLKSTMPHGHQNMDIHWLAIINSFVLMLLILSLFLLIIIRVVRSDLSRYLQIPDEELNAVEEETGWKLLHADVFRPPKHRLFFCSAVGAGAQLASMMMMVVVVG</sequence>
<dbReference type="PANTHER" id="PTHR10766">
    <property type="entry name" value="TRANSMEMBRANE 9 SUPERFAMILY PROTEIN"/>
    <property type="match status" value="1"/>
</dbReference>
<name>A0A813HTP2_POLGL</name>
<comment type="caution">
    <text evidence="7">Lacks conserved residue(s) required for the propagation of feature annotation.</text>
</comment>
<evidence type="ECO:0000256" key="7">
    <source>
        <dbReference type="RuleBase" id="RU363079"/>
    </source>
</evidence>
<dbReference type="InterPro" id="IPR004240">
    <property type="entry name" value="EMP70"/>
</dbReference>
<evidence type="ECO:0000313" key="9">
    <source>
        <dbReference type="Proteomes" id="UP000654075"/>
    </source>
</evidence>
<comment type="similarity">
    <text evidence="2 7">Belongs to the nonaspanin (TM9SF) (TC 9.A.2) family.</text>
</comment>
<evidence type="ECO:0000256" key="1">
    <source>
        <dbReference type="ARBA" id="ARBA00004141"/>
    </source>
</evidence>
<keyword evidence="6 7" id="KW-0472">Membrane</keyword>
<evidence type="ECO:0000256" key="5">
    <source>
        <dbReference type="ARBA" id="ARBA00022989"/>
    </source>
</evidence>
<keyword evidence="3 7" id="KW-0812">Transmembrane</keyword>
<proteinExistence type="inferred from homology"/>
<comment type="caution">
    <text evidence="8">The sequence shown here is derived from an EMBL/GenBank/DDBJ whole genome shotgun (WGS) entry which is preliminary data.</text>
</comment>